<keyword evidence="5" id="KW-0808">Transferase</keyword>
<dbReference type="PROSITE" id="PS50994">
    <property type="entry name" value="INTEGRASE"/>
    <property type="match status" value="1"/>
</dbReference>
<dbReference type="InterPro" id="IPR039537">
    <property type="entry name" value="Retrotran_Ty1/copia-like"/>
</dbReference>
<dbReference type="EMBL" id="BKCJ010106063">
    <property type="protein sequence ID" value="GEX39915.1"/>
    <property type="molecule type" value="Genomic_DNA"/>
</dbReference>
<accession>A0A699H8W2</accession>
<dbReference type="InterPro" id="IPR012337">
    <property type="entry name" value="RNaseH-like_sf"/>
</dbReference>
<protein>
    <submittedName>
        <fullName evidence="5">Cysteine-rich RLK (Receptor-like protein kinase) 8</fullName>
    </submittedName>
</protein>
<dbReference type="InterPro" id="IPR036397">
    <property type="entry name" value="RNaseH_sf"/>
</dbReference>
<evidence type="ECO:0000256" key="2">
    <source>
        <dbReference type="ARBA" id="ARBA00022801"/>
    </source>
</evidence>
<gene>
    <name evidence="5" type="ORF">Tci_311890</name>
</gene>
<organism evidence="5">
    <name type="scientific">Tanacetum cinerariifolium</name>
    <name type="common">Dalmatian daisy</name>
    <name type="synonym">Chrysanthemum cinerariifolium</name>
    <dbReference type="NCBI Taxonomy" id="118510"/>
    <lineage>
        <taxon>Eukaryota</taxon>
        <taxon>Viridiplantae</taxon>
        <taxon>Streptophyta</taxon>
        <taxon>Embryophyta</taxon>
        <taxon>Tracheophyta</taxon>
        <taxon>Spermatophyta</taxon>
        <taxon>Magnoliopsida</taxon>
        <taxon>eudicotyledons</taxon>
        <taxon>Gunneridae</taxon>
        <taxon>Pentapetalae</taxon>
        <taxon>asterids</taxon>
        <taxon>campanulids</taxon>
        <taxon>Asterales</taxon>
        <taxon>Asteraceae</taxon>
        <taxon>Asteroideae</taxon>
        <taxon>Anthemideae</taxon>
        <taxon>Anthemidinae</taxon>
        <taxon>Tanacetum</taxon>
    </lineage>
</organism>
<evidence type="ECO:0000256" key="1">
    <source>
        <dbReference type="ARBA" id="ARBA00022723"/>
    </source>
</evidence>
<feature type="compositionally biased region" description="Polar residues" evidence="3">
    <location>
        <begin position="104"/>
        <end position="115"/>
    </location>
</feature>
<dbReference type="GO" id="GO:0003676">
    <property type="term" value="F:nucleic acid binding"/>
    <property type="evidence" value="ECO:0007669"/>
    <property type="project" value="InterPro"/>
</dbReference>
<dbReference type="GO" id="GO:0016787">
    <property type="term" value="F:hydrolase activity"/>
    <property type="evidence" value="ECO:0007669"/>
    <property type="project" value="UniProtKB-KW"/>
</dbReference>
<keyword evidence="5" id="KW-0675">Receptor</keyword>
<evidence type="ECO:0000313" key="5">
    <source>
        <dbReference type="EMBL" id="GEX39915.1"/>
    </source>
</evidence>
<feature type="region of interest" description="Disordered" evidence="3">
    <location>
        <begin position="104"/>
        <end position="136"/>
    </location>
</feature>
<dbReference type="InterPro" id="IPR026960">
    <property type="entry name" value="RVT-Znf"/>
</dbReference>
<dbReference type="InterPro" id="IPR013103">
    <property type="entry name" value="RVT_2"/>
</dbReference>
<dbReference type="InterPro" id="IPR043502">
    <property type="entry name" value="DNA/RNA_pol_sf"/>
</dbReference>
<name>A0A699H8W2_TANCI</name>
<dbReference type="Pfam" id="PF07727">
    <property type="entry name" value="RVT_2"/>
    <property type="match status" value="2"/>
</dbReference>
<keyword evidence="2" id="KW-0378">Hydrolase</keyword>
<sequence>MEIGFSTKRKLGFVKDTIPRPVFLSVTLDNDIARTANASNIEMWDTCNNLVVSWIMSSVCESIAKSVMFIGTASEIWSQLETRFSLSNGSRKYKLIKDTFGISQQGSSVRKQNQSKSREIEKGRGNGGNQRRTAASVTNGSNSFTFTYEQFENLMRNVLKDIKPGAITSDYTDDELEFVVDQVDAKLRIEVENSVNYSLFSCSACLYNKAVCHNMYSLWHHKLGHISTTNMKHVQSSDIPVVNDNETTCLTCPMAKLTKFPYTYSESCSSSAFELIHMDTWGLIRSKNALEFVKGPFALFLADKGIEHQTTCVDRPQQNGRVERKHRHIIEVARALRFQASLPLRFWGDCVVTATYLINRVPSSILQNKTPYEKLPRKILDYSNLRVFGCFVVAKNPSRAVDKFAPRDLPSDKKVIGSHWFFKTKLKSDGFVDKKKARLVVQGNRQMKGVDYEETFAPVAKQCKLPMRYVGKGEKVQDTKSSSSKVCKLKKSLYGLKQAPRQWFAKLSSALVSFGYQQSNADYSLFTKKNAKGFTVVLVYVDDLIIIADFGLFMSQKKYTMEMLQEASVMNNRPYKLQMDKNLKLQADIAKKGSHPSWLWNSLLHGRGLLLRGLRWKIGNGRNISFWTHKWVPFANNFYIRSPFGPFHNRNTVAGFIVDGEWNVSLLREHTSASEAEMVLQIPISRTGSTDKLVWHFDPKGQYTVNSGYKHAIALKSTRDVIVESSANPSSKFWKIIWHIPMQPKIKLFLWKGISNLISTKENLFRRSFSPSPACPICVEATYPCRDNSGTLHCLLASDRGWFNATVESDSQLAISLACSESTLPWSIAALVDDIRLLANNMHLSFSWVNRESLRKPAFVCTIVLLICLGKPDCVDRLPS</sequence>
<keyword evidence="1" id="KW-0479">Metal-binding</keyword>
<feature type="non-terminal residue" evidence="5">
    <location>
        <position position="880"/>
    </location>
</feature>
<dbReference type="SUPFAM" id="SSF53098">
    <property type="entry name" value="Ribonuclease H-like"/>
    <property type="match status" value="1"/>
</dbReference>
<evidence type="ECO:0000256" key="3">
    <source>
        <dbReference type="SAM" id="MobiDB-lite"/>
    </source>
</evidence>
<dbReference type="GO" id="GO:0046872">
    <property type="term" value="F:metal ion binding"/>
    <property type="evidence" value="ECO:0007669"/>
    <property type="project" value="UniProtKB-KW"/>
</dbReference>
<dbReference type="AlphaFoldDB" id="A0A699H8W2"/>
<evidence type="ECO:0000259" key="4">
    <source>
        <dbReference type="PROSITE" id="PS50994"/>
    </source>
</evidence>
<dbReference type="Pfam" id="PF13966">
    <property type="entry name" value="zf-RVT"/>
    <property type="match status" value="1"/>
</dbReference>
<dbReference type="PANTHER" id="PTHR42648">
    <property type="entry name" value="TRANSPOSASE, PUTATIVE-RELATED"/>
    <property type="match status" value="1"/>
</dbReference>
<dbReference type="InterPro" id="IPR001584">
    <property type="entry name" value="Integrase_cat-core"/>
</dbReference>
<dbReference type="SUPFAM" id="SSF56672">
    <property type="entry name" value="DNA/RNA polymerases"/>
    <property type="match status" value="1"/>
</dbReference>
<dbReference type="GO" id="GO:0016301">
    <property type="term" value="F:kinase activity"/>
    <property type="evidence" value="ECO:0007669"/>
    <property type="project" value="UniProtKB-KW"/>
</dbReference>
<dbReference type="GO" id="GO:0015074">
    <property type="term" value="P:DNA integration"/>
    <property type="evidence" value="ECO:0007669"/>
    <property type="project" value="InterPro"/>
</dbReference>
<dbReference type="PANTHER" id="PTHR42648:SF31">
    <property type="entry name" value="RNA-DIRECTED DNA POLYMERASE"/>
    <property type="match status" value="1"/>
</dbReference>
<keyword evidence="5" id="KW-0418">Kinase</keyword>
<feature type="domain" description="Integrase catalytic" evidence="4">
    <location>
        <begin position="284"/>
        <end position="379"/>
    </location>
</feature>
<dbReference type="Gene3D" id="3.30.420.10">
    <property type="entry name" value="Ribonuclease H-like superfamily/Ribonuclease H"/>
    <property type="match status" value="1"/>
</dbReference>
<reference evidence="5" key="1">
    <citation type="journal article" date="2019" name="Sci. Rep.">
        <title>Draft genome of Tanacetum cinerariifolium, the natural source of mosquito coil.</title>
        <authorList>
            <person name="Yamashiro T."/>
            <person name="Shiraishi A."/>
            <person name="Satake H."/>
            <person name="Nakayama K."/>
        </authorList>
    </citation>
    <scope>NUCLEOTIDE SEQUENCE</scope>
</reference>
<proteinExistence type="predicted"/>
<comment type="caution">
    <text evidence="5">The sequence shown here is derived from an EMBL/GenBank/DDBJ whole genome shotgun (WGS) entry which is preliminary data.</text>
</comment>